<protein>
    <submittedName>
        <fullName evidence="3">Uncharacterized protein</fullName>
    </submittedName>
</protein>
<dbReference type="PANTHER" id="PTHR42760:SF124">
    <property type="entry name" value="SHORT-CHAIN DEHYDROGENASE_REDUCTASE"/>
    <property type="match status" value="1"/>
</dbReference>
<accession>A0A0F4Z1M3</accession>
<dbReference type="AlphaFoldDB" id="A0A0F4Z1M3"/>
<dbReference type="STRING" id="1408163.A0A0F4Z1M3"/>
<dbReference type="OrthoDB" id="47007at2759"/>
<keyword evidence="2" id="KW-0521">NADP</keyword>
<dbReference type="Proteomes" id="UP000053958">
    <property type="component" value="Unassembled WGS sequence"/>
</dbReference>
<organism evidence="3 4">
    <name type="scientific">Rasamsonia emersonii (strain ATCC 16479 / CBS 393.64 / IMI 116815)</name>
    <dbReference type="NCBI Taxonomy" id="1408163"/>
    <lineage>
        <taxon>Eukaryota</taxon>
        <taxon>Fungi</taxon>
        <taxon>Dikarya</taxon>
        <taxon>Ascomycota</taxon>
        <taxon>Pezizomycotina</taxon>
        <taxon>Eurotiomycetes</taxon>
        <taxon>Eurotiomycetidae</taxon>
        <taxon>Eurotiales</taxon>
        <taxon>Trichocomaceae</taxon>
        <taxon>Rasamsonia</taxon>
    </lineage>
</organism>
<comment type="caution">
    <text evidence="3">The sequence shown here is derived from an EMBL/GenBank/DDBJ whole genome shotgun (WGS) entry which is preliminary data.</text>
</comment>
<dbReference type="Gene3D" id="3.40.50.720">
    <property type="entry name" value="NAD(P)-binding Rossmann-like Domain"/>
    <property type="match status" value="2"/>
</dbReference>
<reference evidence="3 4" key="1">
    <citation type="submission" date="2015-04" db="EMBL/GenBank/DDBJ databases">
        <authorList>
            <person name="Heijne W.H."/>
            <person name="Fedorova N.D."/>
            <person name="Nierman W.C."/>
            <person name="Vollebregt A.W."/>
            <person name="Zhao Z."/>
            <person name="Wu L."/>
            <person name="Kumar M."/>
            <person name="Stam H."/>
            <person name="van den Berg M.A."/>
            <person name="Pel H.J."/>
        </authorList>
    </citation>
    <scope>NUCLEOTIDE SEQUENCE [LARGE SCALE GENOMIC DNA]</scope>
    <source>
        <strain evidence="3 4">CBS 393.64</strain>
    </source>
</reference>
<evidence type="ECO:0000313" key="3">
    <source>
        <dbReference type="EMBL" id="KKA24409.1"/>
    </source>
</evidence>
<dbReference type="EMBL" id="LASV01000063">
    <property type="protein sequence ID" value="KKA24409.1"/>
    <property type="molecule type" value="Genomic_DNA"/>
</dbReference>
<name>A0A0F4Z1M3_RASE3</name>
<proteinExistence type="inferred from homology"/>
<dbReference type="GO" id="GO:0016616">
    <property type="term" value="F:oxidoreductase activity, acting on the CH-OH group of donors, NAD or NADP as acceptor"/>
    <property type="evidence" value="ECO:0007669"/>
    <property type="project" value="TreeGrafter"/>
</dbReference>
<dbReference type="GeneID" id="25313945"/>
<dbReference type="PRINTS" id="PR00081">
    <property type="entry name" value="GDHRDH"/>
</dbReference>
<dbReference type="InterPro" id="IPR002347">
    <property type="entry name" value="SDR_fam"/>
</dbReference>
<dbReference type="InterPro" id="IPR036291">
    <property type="entry name" value="NAD(P)-bd_dom_sf"/>
</dbReference>
<comment type="similarity">
    <text evidence="1">Belongs to the short-chain dehydrogenases/reductases (SDR) family.</text>
</comment>
<dbReference type="PANTHER" id="PTHR42760">
    <property type="entry name" value="SHORT-CHAIN DEHYDROGENASES/REDUCTASES FAMILY MEMBER"/>
    <property type="match status" value="1"/>
</dbReference>
<keyword evidence="4" id="KW-1185">Reference proteome</keyword>
<dbReference type="Pfam" id="PF00106">
    <property type="entry name" value="adh_short"/>
    <property type="match status" value="1"/>
</dbReference>
<gene>
    <name evidence="3" type="ORF">T310_1594</name>
</gene>
<dbReference type="CDD" id="cd05233">
    <property type="entry name" value="SDR_c"/>
    <property type="match status" value="1"/>
</dbReference>
<dbReference type="Pfam" id="PF13561">
    <property type="entry name" value="adh_short_C2"/>
    <property type="match status" value="1"/>
</dbReference>
<evidence type="ECO:0000256" key="1">
    <source>
        <dbReference type="ARBA" id="ARBA00006484"/>
    </source>
</evidence>
<dbReference type="RefSeq" id="XP_013331021.1">
    <property type="nucleotide sequence ID" value="XM_013475567.1"/>
</dbReference>
<sequence>MSAPATPSQRLSGRVAIVTGSSRGIGRGIFCADLKAAGLAPDKTPTHELINQQNGKAIFVQVDVGDARQVEALVQRAVEEYGRLGQRRWDLRRVRRRAPDRRGIRGRARSLAIYTATKGAVASLTRTVALDAAPYRVHCNVICPGFTQTSMLDRAFEGVFESNKATLAHTIPLSRFGEPRDIARAAVFLACEDSSWVTGVVMPVDGGLLLSRMGERKDNQCSDEIRHDYAYAVYHIYSVLCKYCGLL</sequence>
<dbReference type="SUPFAM" id="SSF51735">
    <property type="entry name" value="NAD(P)-binding Rossmann-fold domains"/>
    <property type="match status" value="1"/>
</dbReference>
<evidence type="ECO:0000313" key="4">
    <source>
        <dbReference type="Proteomes" id="UP000053958"/>
    </source>
</evidence>
<evidence type="ECO:0000256" key="2">
    <source>
        <dbReference type="ARBA" id="ARBA00022857"/>
    </source>
</evidence>